<reference evidence="10 11" key="2">
    <citation type="submission" date="2020-01" db="EMBL/GenBank/DDBJ databases">
        <title>Clostridiaceae sp. nov. isolated from the gut of human by culturomics.</title>
        <authorList>
            <person name="Chang Y."/>
        </authorList>
    </citation>
    <scope>NUCLEOTIDE SEQUENCE [LARGE SCALE GENOMIC DNA]</scope>
    <source>
        <strain evidence="10 11">DONG20-135</strain>
    </source>
</reference>
<comment type="catalytic activity">
    <reaction evidence="7">
        <text>glycyl-[protein] + reduced [flavodoxin] + S-adenosyl-L-methionine = glycin-2-yl radical-[protein] + semiquinone [flavodoxin] + 5'-deoxyadenosine + L-methionine + H(+)</text>
        <dbReference type="Rhea" id="RHEA:61976"/>
        <dbReference type="Rhea" id="RHEA-COMP:10622"/>
        <dbReference type="Rhea" id="RHEA-COMP:14480"/>
        <dbReference type="Rhea" id="RHEA-COMP:15993"/>
        <dbReference type="Rhea" id="RHEA-COMP:15994"/>
        <dbReference type="ChEBI" id="CHEBI:15378"/>
        <dbReference type="ChEBI" id="CHEBI:17319"/>
        <dbReference type="ChEBI" id="CHEBI:29947"/>
        <dbReference type="ChEBI" id="CHEBI:32722"/>
        <dbReference type="ChEBI" id="CHEBI:57618"/>
        <dbReference type="ChEBI" id="CHEBI:57844"/>
        <dbReference type="ChEBI" id="CHEBI:59789"/>
        <dbReference type="ChEBI" id="CHEBI:140311"/>
    </reaction>
</comment>
<dbReference type="InterPro" id="IPR058240">
    <property type="entry name" value="rSAM_sf"/>
</dbReference>
<evidence type="ECO:0000256" key="5">
    <source>
        <dbReference type="ARBA" id="ARBA00023004"/>
    </source>
</evidence>
<dbReference type="InterPro" id="IPR013785">
    <property type="entry name" value="Aldolase_TIM"/>
</dbReference>
<comment type="caution">
    <text evidence="10">The sequence shown here is derived from an EMBL/GenBank/DDBJ whole genome shotgun (WGS) entry which is preliminary data.</text>
</comment>
<feature type="domain" description="4Fe-4S ferredoxin-type" evidence="8">
    <location>
        <begin position="31"/>
        <end position="63"/>
    </location>
</feature>
<dbReference type="Gene3D" id="3.20.20.70">
    <property type="entry name" value="Aldolase class I"/>
    <property type="match status" value="1"/>
</dbReference>
<evidence type="ECO:0000313" key="10">
    <source>
        <dbReference type="EMBL" id="MXQ73874.1"/>
    </source>
</evidence>
<evidence type="ECO:0000256" key="7">
    <source>
        <dbReference type="ARBA" id="ARBA00047365"/>
    </source>
</evidence>
<dbReference type="PROSITE" id="PS51379">
    <property type="entry name" value="4FE4S_FER_2"/>
    <property type="match status" value="2"/>
</dbReference>
<reference evidence="10 11" key="1">
    <citation type="submission" date="2019-12" db="EMBL/GenBank/DDBJ databases">
        <authorList>
            <person name="Yang R."/>
        </authorList>
    </citation>
    <scope>NUCLEOTIDE SEQUENCE [LARGE SCALE GENOMIC DNA]</scope>
    <source>
        <strain evidence="10 11">DONG20-135</strain>
    </source>
</reference>
<organism evidence="10 11">
    <name type="scientific">Copranaerobaculum intestinale</name>
    <dbReference type="NCBI Taxonomy" id="2692629"/>
    <lineage>
        <taxon>Bacteria</taxon>
        <taxon>Bacillati</taxon>
        <taxon>Bacillota</taxon>
        <taxon>Erysipelotrichia</taxon>
        <taxon>Erysipelotrichales</taxon>
        <taxon>Erysipelotrichaceae</taxon>
        <taxon>Copranaerobaculum</taxon>
    </lineage>
</organism>
<dbReference type="PANTHER" id="PTHR30352">
    <property type="entry name" value="PYRUVATE FORMATE-LYASE-ACTIVATING ENZYME"/>
    <property type="match status" value="1"/>
</dbReference>
<dbReference type="CDD" id="cd01335">
    <property type="entry name" value="Radical_SAM"/>
    <property type="match status" value="1"/>
</dbReference>
<evidence type="ECO:0000313" key="11">
    <source>
        <dbReference type="Proteomes" id="UP000434036"/>
    </source>
</evidence>
<dbReference type="NCBIfam" id="TIGR04041">
    <property type="entry name" value="activase_YjjW"/>
    <property type="match status" value="1"/>
</dbReference>
<dbReference type="SFLD" id="SFLDS00029">
    <property type="entry name" value="Radical_SAM"/>
    <property type="match status" value="1"/>
</dbReference>
<evidence type="ECO:0000256" key="1">
    <source>
        <dbReference type="ARBA" id="ARBA00001966"/>
    </source>
</evidence>
<feature type="domain" description="4Fe-4S ferredoxin-type" evidence="8">
    <location>
        <begin position="64"/>
        <end position="94"/>
    </location>
</feature>
<dbReference type="InterPro" id="IPR017900">
    <property type="entry name" value="4Fe4S_Fe_S_CS"/>
</dbReference>
<dbReference type="InterPro" id="IPR012839">
    <property type="entry name" value="Organic_radical_activase"/>
</dbReference>
<dbReference type="InterPro" id="IPR034457">
    <property type="entry name" value="Organic_radical-activating"/>
</dbReference>
<dbReference type="GO" id="GO:0016491">
    <property type="term" value="F:oxidoreductase activity"/>
    <property type="evidence" value="ECO:0007669"/>
    <property type="project" value="InterPro"/>
</dbReference>
<evidence type="ECO:0000259" key="9">
    <source>
        <dbReference type="PROSITE" id="PS51918"/>
    </source>
</evidence>
<keyword evidence="5" id="KW-0408">Iron</keyword>
<feature type="domain" description="Radical SAM core" evidence="9">
    <location>
        <begin position="14"/>
        <end position="276"/>
    </location>
</feature>
<sequence>MKAPINKIIDFSNVDGPGNRCAIFFQSCPFRCLYCHNPETIRLCVNCGTCVKQCPAQALSFEDGKVVWDDEKCVECDTCIHVCPNLATPKIKEIEVDDLVAHIKQVKPFIRGITVSGGECMNQADYLLELFQKVQRLGLTCLIDSNGIHDFRKFPELMQVCDGVMLDVKAVDPVFHQELCACDNAMVLKNLDYLLEIDKLEEVRTVILPERDEENEKTVRYVSSHLQGRSRYKLIRYRPFGVREAGITAFGNHTYPKEAMEQYELICRENATKTCVII</sequence>
<dbReference type="EMBL" id="WUUQ01000002">
    <property type="protein sequence ID" value="MXQ73874.1"/>
    <property type="molecule type" value="Genomic_DNA"/>
</dbReference>
<dbReference type="Pfam" id="PF00037">
    <property type="entry name" value="Fer4"/>
    <property type="match status" value="2"/>
</dbReference>
<keyword evidence="2" id="KW-0004">4Fe-4S</keyword>
<keyword evidence="3" id="KW-0949">S-adenosyl-L-methionine</keyword>
<accession>A0A6N8U965</accession>
<evidence type="ECO:0000256" key="6">
    <source>
        <dbReference type="ARBA" id="ARBA00023014"/>
    </source>
</evidence>
<keyword evidence="6" id="KW-0411">Iron-sulfur</keyword>
<dbReference type="PANTHER" id="PTHR30352:SF13">
    <property type="entry name" value="GLYCYL-RADICAL ENZYME ACTIVATING ENZYME YJJW-RELATED"/>
    <property type="match status" value="1"/>
</dbReference>
<dbReference type="Gene3D" id="3.30.70.20">
    <property type="match status" value="1"/>
</dbReference>
<comment type="cofactor">
    <cofactor evidence="1">
        <name>[4Fe-4S] cluster</name>
        <dbReference type="ChEBI" id="CHEBI:49883"/>
    </cofactor>
</comment>
<evidence type="ECO:0000256" key="4">
    <source>
        <dbReference type="ARBA" id="ARBA00022723"/>
    </source>
</evidence>
<dbReference type="GO" id="GO:0046872">
    <property type="term" value="F:metal ion binding"/>
    <property type="evidence" value="ECO:0007669"/>
    <property type="project" value="UniProtKB-KW"/>
</dbReference>
<protein>
    <submittedName>
        <fullName evidence="10">YjjW family glycine radical enzyme activase</fullName>
    </submittedName>
</protein>
<dbReference type="GO" id="GO:0051539">
    <property type="term" value="F:4 iron, 4 sulfur cluster binding"/>
    <property type="evidence" value="ECO:0007669"/>
    <property type="project" value="UniProtKB-KW"/>
</dbReference>
<proteinExistence type="predicted"/>
<dbReference type="AlphaFoldDB" id="A0A6N8U965"/>
<dbReference type="PIRSF" id="PIRSF000371">
    <property type="entry name" value="PFL_act_enz"/>
    <property type="match status" value="1"/>
</dbReference>
<dbReference type="InterPro" id="IPR017896">
    <property type="entry name" value="4Fe4S_Fe-S-bd"/>
</dbReference>
<dbReference type="InterPro" id="IPR023912">
    <property type="entry name" value="YjjW_bact"/>
</dbReference>
<dbReference type="Proteomes" id="UP000434036">
    <property type="component" value="Unassembled WGS sequence"/>
</dbReference>
<dbReference type="PROSITE" id="PS51918">
    <property type="entry name" value="RADICAL_SAM"/>
    <property type="match status" value="1"/>
</dbReference>
<dbReference type="SUPFAM" id="SSF54862">
    <property type="entry name" value="4Fe-4S ferredoxins"/>
    <property type="match status" value="1"/>
</dbReference>
<dbReference type="SFLD" id="SFLDG01118">
    <property type="entry name" value="activating_enzymes__group_2"/>
    <property type="match status" value="1"/>
</dbReference>
<dbReference type="InterPro" id="IPR007197">
    <property type="entry name" value="rSAM"/>
</dbReference>
<dbReference type="Pfam" id="PF04055">
    <property type="entry name" value="Radical_SAM"/>
    <property type="match status" value="1"/>
</dbReference>
<dbReference type="InterPro" id="IPR040074">
    <property type="entry name" value="BssD/PflA/YjjW"/>
</dbReference>
<name>A0A6N8U965_9FIRM</name>
<keyword evidence="4" id="KW-0479">Metal-binding</keyword>
<dbReference type="PROSITE" id="PS00198">
    <property type="entry name" value="4FE4S_FER_1"/>
    <property type="match status" value="1"/>
</dbReference>
<evidence type="ECO:0000259" key="8">
    <source>
        <dbReference type="PROSITE" id="PS51379"/>
    </source>
</evidence>
<dbReference type="SUPFAM" id="SSF102114">
    <property type="entry name" value="Radical SAM enzymes"/>
    <property type="match status" value="1"/>
</dbReference>
<evidence type="ECO:0000256" key="2">
    <source>
        <dbReference type="ARBA" id="ARBA00022485"/>
    </source>
</evidence>
<dbReference type="SFLD" id="SFLDF00392">
    <property type="entry name" value="YjjI_activase"/>
    <property type="match status" value="1"/>
</dbReference>
<dbReference type="SFLD" id="SFLDG01066">
    <property type="entry name" value="organic_radical-activating_enz"/>
    <property type="match status" value="1"/>
</dbReference>
<gene>
    <name evidence="10" type="primary">yjjW</name>
    <name evidence="10" type="ORF">GSF08_07965</name>
</gene>
<keyword evidence="11" id="KW-1185">Reference proteome</keyword>
<evidence type="ECO:0000256" key="3">
    <source>
        <dbReference type="ARBA" id="ARBA00022691"/>
    </source>
</evidence>